<feature type="compositionally biased region" description="Polar residues" evidence="2">
    <location>
        <begin position="795"/>
        <end position="817"/>
    </location>
</feature>
<feature type="region of interest" description="Disordered" evidence="2">
    <location>
        <begin position="399"/>
        <end position="444"/>
    </location>
</feature>
<dbReference type="Pfam" id="PF00240">
    <property type="entry name" value="ubiquitin"/>
    <property type="match status" value="1"/>
</dbReference>
<proteinExistence type="predicted"/>
<feature type="region of interest" description="Disordered" evidence="2">
    <location>
        <begin position="484"/>
        <end position="510"/>
    </location>
</feature>
<name>A0A8T0R5M8_PANVG</name>
<dbReference type="InterPro" id="IPR019956">
    <property type="entry name" value="Ubiquitin_dom"/>
</dbReference>
<dbReference type="PROSITE" id="PS00299">
    <property type="entry name" value="UBIQUITIN_1"/>
    <property type="match status" value="1"/>
</dbReference>
<dbReference type="PANTHER" id="PTHR15204">
    <property type="entry name" value="LARGE PROLINE-RICH PROTEIN BAG6"/>
    <property type="match status" value="1"/>
</dbReference>
<dbReference type="GO" id="GO:0071818">
    <property type="term" value="C:BAT3 complex"/>
    <property type="evidence" value="ECO:0007669"/>
    <property type="project" value="TreeGrafter"/>
</dbReference>
<evidence type="ECO:0000256" key="1">
    <source>
        <dbReference type="ARBA" id="ARBA00022843"/>
    </source>
</evidence>
<sequence>MADDNPHGASSSTAKPADDPETTIEINIKTLDSQVHKLRVNKNAPVSVLKEKIVDATGVPLDQQRLIFRGRVLKDDHLLSEYYLEDGFTLHLVARRAAESQNSSGTSEGNTHTNVNFAANGGLLDDISRSVRDLLGSLGVAMSGGLTNTAFSVPLATAPEGANNVPGRTQPVNPAQPGFSVSNHQIHVTQLQPGAIPRSMIIPDSLTTLTEYMERVDRVLQNNGTPPSRDSEGQQRPTADDANVNPRFPSPEVLASVIERAQQLLSGSASSALSHIAQRIRQDGSTGDASIRHEIQTESVQLGIAMQHLGAMFFELGRTMMMLRTGLSPSEAFVNSGPAVYINSTGPNPIMVQPSFQSTPPFGVSNIPVLGGVSGAFGIVDPSRSSGFRDPFWNVQSSGASATSGSAAGTTTTSEGANNGNRQDAARTQGSNPAGHPAGTRGLPTRTVVAAIPARSSVEAPNHALSVFLPVQVRGQVAVPNQSASFQGSQTAAGNGAQPNSTPAVPQASVGGVPPIVAQVTAQVANAPGQVSSSAHSAADQGFNQTTDSRAGVLSSSTPVTMPQQNDPSGTCGSTLPSQDSIQQHPQLEDTSAGTTYLSGDPTVTCAIDVPSSTSAENSALKNKSSDRVGSQSLEPSASGSSEPVGLGGGLIPKRRSRAAKPSGSTTDCGRDSSSVSQNQDAISVAQQFLQGFASQNTNASRSNTPTSGPPSSRSQPTGVPPRRQSGEGQPDIGSMISGLQSPAVVQNVDEQDLGAMFGSGRGQGGMDLSRMLQQMMPVVSQVLGGAGAHPVGANNGQSRSQPRSSDTAGGNVLDNSSSHLDLHEALQSIEQHEAPENIFSAVLEIAAQAYGEDDSIPSMLEELASDPELTNDYLKLLVEQVRQRLQSESQSESQS</sequence>
<dbReference type="Proteomes" id="UP000823388">
    <property type="component" value="Chromosome 6N"/>
</dbReference>
<dbReference type="AlphaFoldDB" id="A0A8T0R5M8"/>
<dbReference type="PRINTS" id="PR00348">
    <property type="entry name" value="UBIQUITIN"/>
</dbReference>
<dbReference type="PROSITE" id="PS50053">
    <property type="entry name" value="UBIQUITIN_2"/>
    <property type="match status" value="1"/>
</dbReference>
<feature type="region of interest" description="Disordered" evidence="2">
    <location>
        <begin position="221"/>
        <end position="247"/>
    </location>
</feature>
<organism evidence="4 5">
    <name type="scientific">Panicum virgatum</name>
    <name type="common">Blackwell switchgrass</name>
    <dbReference type="NCBI Taxonomy" id="38727"/>
    <lineage>
        <taxon>Eukaryota</taxon>
        <taxon>Viridiplantae</taxon>
        <taxon>Streptophyta</taxon>
        <taxon>Embryophyta</taxon>
        <taxon>Tracheophyta</taxon>
        <taxon>Spermatophyta</taxon>
        <taxon>Magnoliopsida</taxon>
        <taxon>Liliopsida</taxon>
        <taxon>Poales</taxon>
        <taxon>Poaceae</taxon>
        <taxon>PACMAD clade</taxon>
        <taxon>Panicoideae</taxon>
        <taxon>Panicodae</taxon>
        <taxon>Paniceae</taxon>
        <taxon>Panicinae</taxon>
        <taxon>Panicum</taxon>
        <taxon>Panicum sect. Hiantes</taxon>
    </lineage>
</organism>
<accession>A0A8T0R5M8</accession>
<evidence type="ECO:0000256" key="2">
    <source>
        <dbReference type="SAM" id="MobiDB-lite"/>
    </source>
</evidence>
<keyword evidence="1" id="KW-0832">Ubl conjugation</keyword>
<feature type="compositionally biased region" description="Polar residues" evidence="2">
    <location>
        <begin position="613"/>
        <end position="642"/>
    </location>
</feature>
<feature type="domain" description="Ubiquitin-like" evidence="3">
    <location>
        <begin position="24"/>
        <end position="99"/>
    </location>
</feature>
<evidence type="ECO:0000313" key="5">
    <source>
        <dbReference type="Proteomes" id="UP000823388"/>
    </source>
</evidence>
<dbReference type="PANTHER" id="PTHR15204:SF5">
    <property type="entry name" value="LARGE PROLINE-RICH PROTEIN BAG6 ISOFORM X1"/>
    <property type="match status" value="1"/>
</dbReference>
<keyword evidence="5" id="KW-1185">Reference proteome</keyword>
<dbReference type="GO" id="GO:0031593">
    <property type="term" value="F:polyubiquitin modification-dependent protein binding"/>
    <property type="evidence" value="ECO:0007669"/>
    <property type="project" value="TreeGrafter"/>
</dbReference>
<comment type="caution">
    <text evidence="4">The sequence shown here is derived from an EMBL/GenBank/DDBJ whole genome shotgun (WGS) entry which is preliminary data.</text>
</comment>
<evidence type="ECO:0000259" key="3">
    <source>
        <dbReference type="PROSITE" id="PS50053"/>
    </source>
</evidence>
<dbReference type="CDD" id="cd17039">
    <property type="entry name" value="Ubl_ubiquitin_like"/>
    <property type="match status" value="1"/>
</dbReference>
<feature type="region of interest" description="Disordered" evidence="2">
    <location>
        <begin position="528"/>
        <end position="597"/>
    </location>
</feature>
<dbReference type="Gene3D" id="3.10.20.90">
    <property type="entry name" value="Phosphatidylinositol 3-kinase Catalytic Subunit, Chain A, domain 1"/>
    <property type="match status" value="1"/>
</dbReference>
<gene>
    <name evidence="4" type="ORF">PVAP13_6NG342100</name>
</gene>
<feature type="region of interest" description="Disordered" evidence="2">
    <location>
        <begin position="613"/>
        <end position="679"/>
    </location>
</feature>
<dbReference type="SMART" id="SM00213">
    <property type="entry name" value="UBQ"/>
    <property type="match status" value="1"/>
</dbReference>
<feature type="region of interest" description="Disordered" evidence="2">
    <location>
        <begin position="787"/>
        <end position="817"/>
    </location>
</feature>
<reference evidence="4" key="1">
    <citation type="submission" date="2020-05" db="EMBL/GenBank/DDBJ databases">
        <title>WGS assembly of Panicum virgatum.</title>
        <authorList>
            <person name="Lovell J.T."/>
            <person name="Jenkins J."/>
            <person name="Shu S."/>
            <person name="Juenger T.E."/>
            <person name="Schmutz J."/>
        </authorList>
    </citation>
    <scope>NUCLEOTIDE SEQUENCE</scope>
    <source>
        <strain evidence="4">AP13</strain>
    </source>
</reference>
<dbReference type="EMBL" id="CM029048">
    <property type="protein sequence ID" value="KAG2580435.1"/>
    <property type="molecule type" value="Genomic_DNA"/>
</dbReference>
<dbReference type="FunFam" id="3.10.20.90:FF:000154">
    <property type="entry name" value="Large proline-rich protein BAG6"/>
    <property type="match status" value="1"/>
</dbReference>
<feature type="region of interest" description="Disordered" evidence="2">
    <location>
        <begin position="697"/>
        <end position="737"/>
    </location>
</feature>
<dbReference type="GO" id="GO:0051787">
    <property type="term" value="F:misfolded protein binding"/>
    <property type="evidence" value="ECO:0007669"/>
    <property type="project" value="TreeGrafter"/>
</dbReference>
<feature type="compositionally biased region" description="Polar residues" evidence="2">
    <location>
        <begin position="697"/>
        <end position="718"/>
    </location>
</feature>
<dbReference type="InterPro" id="IPR019954">
    <property type="entry name" value="Ubiquitin_CS"/>
</dbReference>
<dbReference type="InterPro" id="IPR000626">
    <property type="entry name" value="Ubiquitin-like_dom"/>
</dbReference>
<dbReference type="InterPro" id="IPR029071">
    <property type="entry name" value="Ubiquitin-like_domsf"/>
</dbReference>
<feature type="compositionally biased region" description="Polar residues" evidence="2">
    <location>
        <begin position="484"/>
        <end position="504"/>
    </location>
</feature>
<feature type="region of interest" description="Disordered" evidence="2">
    <location>
        <begin position="1"/>
        <end position="21"/>
    </location>
</feature>
<evidence type="ECO:0000313" key="4">
    <source>
        <dbReference type="EMBL" id="KAG2580435.1"/>
    </source>
</evidence>
<dbReference type="GO" id="GO:0036503">
    <property type="term" value="P:ERAD pathway"/>
    <property type="evidence" value="ECO:0007669"/>
    <property type="project" value="TreeGrafter"/>
</dbReference>
<feature type="compositionally biased region" description="Low complexity" evidence="2">
    <location>
        <begin position="399"/>
        <end position="421"/>
    </location>
</feature>
<protein>
    <recommendedName>
        <fullName evidence="3">Ubiquitin-like domain-containing protein</fullName>
    </recommendedName>
</protein>
<dbReference type="SUPFAM" id="SSF54236">
    <property type="entry name" value="Ubiquitin-like"/>
    <property type="match status" value="1"/>
</dbReference>
<feature type="compositionally biased region" description="Polar residues" evidence="2">
    <location>
        <begin position="663"/>
        <end position="679"/>
    </location>
</feature>